<protein>
    <recommendedName>
        <fullName evidence="1">Tf2-1-like SH3-like domain-containing protein</fullName>
    </recommendedName>
</protein>
<accession>A0AAF0UGG2</accession>
<dbReference type="PANTHER" id="PTHR46148">
    <property type="entry name" value="CHROMO DOMAIN-CONTAINING PROTEIN"/>
    <property type="match status" value="1"/>
</dbReference>
<dbReference type="EMBL" id="CP133620">
    <property type="protein sequence ID" value="WMV45622.1"/>
    <property type="molecule type" value="Genomic_DNA"/>
</dbReference>
<dbReference type="PANTHER" id="PTHR46148:SF56">
    <property type="entry name" value="RETROTRANSPOSON PROTEIN"/>
    <property type="match status" value="1"/>
</dbReference>
<evidence type="ECO:0000313" key="3">
    <source>
        <dbReference type="Proteomes" id="UP001234989"/>
    </source>
</evidence>
<dbReference type="InterPro" id="IPR056924">
    <property type="entry name" value="SH3_Tf2-1"/>
</dbReference>
<dbReference type="Proteomes" id="UP001234989">
    <property type="component" value="Chromosome 9"/>
</dbReference>
<proteinExistence type="predicted"/>
<evidence type="ECO:0000313" key="2">
    <source>
        <dbReference type="EMBL" id="WMV45622.1"/>
    </source>
</evidence>
<organism evidence="2 3">
    <name type="scientific">Solanum verrucosum</name>
    <dbReference type="NCBI Taxonomy" id="315347"/>
    <lineage>
        <taxon>Eukaryota</taxon>
        <taxon>Viridiplantae</taxon>
        <taxon>Streptophyta</taxon>
        <taxon>Embryophyta</taxon>
        <taxon>Tracheophyta</taxon>
        <taxon>Spermatophyta</taxon>
        <taxon>Magnoliopsida</taxon>
        <taxon>eudicotyledons</taxon>
        <taxon>Gunneridae</taxon>
        <taxon>Pentapetalae</taxon>
        <taxon>asterids</taxon>
        <taxon>lamiids</taxon>
        <taxon>Solanales</taxon>
        <taxon>Solanaceae</taxon>
        <taxon>Solanoideae</taxon>
        <taxon>Solaneae</taxon>
        <taxon>Solanum</taxon>
    </lineage>
</organism>
<reference evidence="2" key="1">
    <citation type="submission" date="2023-08" db="EMBL/GenBank/DDBJ databases">
        <title>A de novo genome assembly of Solanum verrucosum Schlechtendal, a Mexican diploid species geographically isolated from the other diploid A-genome species in potato relatives.</title>
        <authorList>
            <person name="Hosaka K."/>
        </authorList>
    </citation>
    <scope>NUCLEOTIDE SEQUENCE</scope>
    <source>
        <tissue evidence="2">Young leaves</tissue>
    </source>
</reference>
<sequence>MNPNVGTTSSRVRDFTRMNPLKFYGSKVEEHPQEFIDEVYNVMLIMGVTQEKKAELAAYQLKGLPTILLNQWKEGGLEDAGPLDWEKFKVSYASRQLKISSMKGVMRFGKKWNLSPRYIGPYQILRHVSKVTYELEFPNEMAPVHPVFCVSMLKKCVGDPTSTVSLESFGVKKIISYEEVEVEIFDQQVKELRNKEVASVKVLWKNWLVEGTTWEAKADMMSRYPQLLLSTPTIA</sequence>
<dbReference type="AlphaFoldDB" id="A0AAF0UGG2"/>
<name>A0AAF0UGG2_SOLVR</name>
<keyword evidence="3" id="KW-1185">Reference proteome</keyword>
<gene>
    <name evidence="2" type="ORF">MTR67_039007</name>
</gene>
<dbReference type="Pfam" id="PF24626">
    <property type="entry name" value="SH3_Tf2-1"/>
    <property type="match status" value="1"/>
</dbReference>
<evidence type="ECO:0000259" key="1">
    <source>
        <dbReference type="Pfam" id="PF24626"/>
    </source>
</evidence>
<feature type="domain" description="Tf2-1-like SH3-like" evidence="1">
    <location>
        <begin position="102"/>
        <end position="157"/>
    </location>
</feature>